<dbReference type="SUPFAM" id="SSF52058">
    <property type="entry name" value="L domain-like"/>
    <property type="match status" value="1"/>
</dbReference>
<organism evidence="1 2">
    <name type="scientific">Morella rubra</name>
    <name type="common">Chinese bayberry</name>
    <dbReference type="NCBI Taxonomy" id="262757"/>
    <lineage>
        <taxon>Eukaryota</taxon>
        <taxon>Viridiplantae</taxon>
        <taxon>Streptophyta</taxon>
        <taxon>Embryophyta</taxon>
        <taxon>Tracheophyta</taxon>
        <taxon>Spermatophyta</taxon>
        <taxon>Magnoliopsida</taxon>
        <taxon>eudicotyledons</taxon>
        <taxon>Gunneridae</taxon>
        <taxon>Pentapetalae</taxon>
        <taxon>rosids</taxon>
        <taxon>fabids</taxon>
        <taxon>Fagales</taxon>
        <taxon>Myricaceae</taxon>
        <taxon>Morella</taxon>
    </lineage>
</organism>
<gene>
    <name evidence="1" type="ORF">CJ030_MR5G007235</name>
</gene>
<sequence length="355" mass="40213">MLNSPFKEIGEGRFQNMTIINFSGSKFLTKVPNLSRSPNLKEVVLTNCKNLVEVHHSVGFLDKLVTLNCSGCFKLTSFPKSLKLMSLEKLYLQGCESLQNFPEIECEMKNVNYVVLEGLQETSGNSELPPKTKAIVASGCTSLERFLQLSKVWQFNTSDLQELKLIDLTGSHNIVVDVENFVPKGLLFQGYPTGHDSVHKDSTFSVIFPGSTMPHWFQHCVENSDDNSFEINVSALTNLDEISGIALYIVFGPTFIDDEINNSCGIHVQCDGTYPHSFFDVSYLMGRLHVWLQYITIYHIEYNSGQVRVYNDSKSMIIKSCGFYLVYKHELDAKDDLDMLHEDVDVNLECREQNI</sequence>
<dbReference type="Gene3D" id="3.80.10.10">
    <property type="entry name" value="Ribonuclease Inhibitor"/>
    <property type="match status" value="1"/>
</dbReference>
<dbReference type="PANTHER" id="PTHR16083:SF65">
    <property type="entry name" value="DISEASE RESISTANCE PROTEIN RPP8-LIKE"/>
    <property type="match status" value="1"/>
</dbReference>
<accession>A0A6A1VJF5</accession>
<protein>
    <submittedName>
        <fullName evidence="1">TMV resistance protein N</fullName>
    </submittedName>
</protein>
<evidence type="ECO:0000313" key="2">
    <source>
        <dbReference type="Proteomes" id="UP000516437"/>
    </source>
</evidence>
<proteinExistence type="predicted"/>
<dbReference type="InterPro" id="IPR032675">
    <property type="entry name" value="LRR_dom_sf"/>
</dbReference>
<dbReference type="PANTHER" id="PTHR16083">
    <property type="entry name" value="LEUCINE RICH REPEAT CONTAINING PROTEIN"/>
    <property type="match status" value="1"/>
</dbReference>
<name>A0A6A1VJF5_9ROSI</name>
<reference evidence="1 2" key="1">
    <citation type="journal article" date="2019" name="Plant Biotechnol. J.">
        <title>The red bayberry genome and genetic basis of sex determination.</title>
        <authorList>
            <person name="Jia H.M."/>
            <person name="Jia H.J."/>
            <person name="Cai Q.L."/>
            <person name="Wang Y."/>
            <person name="Zhao H.B."/>
            <person name="Yang W.F."/>
            <person name="Wang G.Y."/>
            <person name="Li Y.H."/>
            <person name="Zhan D.L."/>
            <person name="Shen Y.T."/>
            <person name="Niu Q.F."/>
            <person name="Chang L."/>
            <person name="Qiu J."/>
            <person name="Zhao L."/>
            <person name="Xie H.B."/>
            <person name="Fu W.Y."/>
            <person name="Jin J."/>
            <person name="Li X.W."/>
            <person name="Jiao Y."/>
            <person name="Zhou C.C."/>
            <person name="Tu T."/>
            <person name="Chai C.Y."/>
            <person name="Gao J.L."/>
            <person name="Fan L.J."/>
            <person name="van de Weg E."/>
            <person name="Wang J.Y."/>
            <person name="Gao Z.S."/>
        </authorList>
    </citation>
    <scope>NUCLEOTIDE SEQUENCE [LARGE SCALE GENOMIC DNA]</scope>
    <source>
        <tissue evidence="1">Leaves</tissue>
    </source>
</reference>
<keyword evidence="2" id="KW-1185">Reference proteome</keyword>
<dbReference type="OrthoDB" id="1431299at2759"/>
<dbReference type="AlphaFoldDB" id="A0A6A1VJF5"/>
<dbReference type="Proteomes" id="UP000516437">
    <property type="component" value="Chromosome 5"/>
</dbReference>
<evidence type="ECO:0000313" key="1">
    <source>
        <dbReference type="EMBL" id="KAB1213042.1"/>
    </source>
</evidence>
<comment type="caution">
    <text evidence="1">The sequence shown here is derived from an EMBL/GenBank/DDBJ whole genome shotgun (WGS) entry which is preliminary data.</text>
</comment>
<dbReference type="EMBL" id="RXIC02000023">
    <property type="protein sequence ID" value="KAB1213042.1"/>
    <property type="molecule type" value="Genomic_DNA"/>
</dbReference>